<proteinExistence type="predicted"/>
<sequence length="614" mass="71085">MKKLFKSKNEKAVKKYNKVYSKKFSSIGGIVEKDDYIQYANGYLGALTIWKYDTVVEDLWLLDLVKKYKDKDCNIIVKFDCQEYEGNITNEINTSLNENEDSYVQTNKRTEQIDAMSSSANLEMVYKEIVDGNEIIIDGQIRVYVYADSEKKLRKKIKILTEKMENKGYKVSTQLGKALEDYKAISNINVNLTQPFPAKTIARGFPYYSSSFEDKNGSFLGFTPTGGTVSLNSYTIDKVRKSFDSWYFGDKGKGKTTSLVDEITEALLRGHRVFVNDIEGTFLHLAKKYDGKIISFGNSEFSYNFLQILKKSDTSSFNEDFRYHVSKMKSMYFYFLNNNAYVKKMIKASKQVYAQYGYFNEEIERGALKIPLLEDVVNYIQCEIDRIKNGKKSIFAKSELEDLETIVSELDEFIDPLIYGSIFNVQTNFNVQNEQFVVFDLSSIKRDPDEIASAEMFLINNLMWNEMMKNKTNVDANGNHIFLVLVYDEAKNFVSSSVAMDHLKFIEDVSREDRKYFCRQIFATQSIRDVIYNDGSAKSHVIQAILEQSTYRFFMGMDGNLVPMIRQSYPHIPYSYLQDIPRFKEGDMVLDIKGVTSIRFHHDISKEQLMIYES</sequence>
<organism evidence="1 2">
    <name type="scientific">Coprobacillus cateniformis</name>
    <dbReference type="NCBI Taxonomy" id="100884"/>
    <lineage>
        <taxon>Bacteria</taxon>
        <taxon>Bacillati</taxon>
        <taxon>Bacillota</taxon>
        <taxon>Erysipelotrichia</taxon>
        <taxon>Erysipelotrichales</taxon>
        <taxon>Coprobacillaceae</taxon>
        <taxon>Coprobacillus</taxon>
    </lineage>
</organism>
<comment type="caution">
    <text evidence="1">The sequence shown here is derived from an EMBL/GenBank/DDBJ whole genome shotgun (WGS) entry which is preliminary data.</text>
</comment>
<dbReference type="OrthoDB" id="9804380at2"/>
<dbReference type="EMBL" id="ADKX01000014">
    <property type="protein sequence ID" value="EFW05812.1"/>
    <property type="molecule type" value="Genomic_DNA"/>
</dbReference>
<dbReference type="InterPro" id="IPR027417">
    <property type="entry name" value="P-loop_NTPase"/>
</dbReference>
<evidence type="ECO:0008006" key="3">
    <source>
        <dbReference type="Google" id="ProtNLM"/>
    </source>
</evidence>
<dbReference type="Proteomes" id="UP000003157">
    <property type="component" value="Unassembled WGS sequence"/>
</dbReference>
<dbReference type="Gene3D" id="3.40.50.300">
    <property type="entry name" value="P-loop containing nucleotide triphosphate hydrolases"/>
    <property type="match status" value="2"/>
</dbReference>
<dbReference type="HOGENOM" id="CLU_444619_0_0_9"/>
<dbReference type="STRING" id="100884.GCA_000269565_03897"/>
<evidence type="ECO:0000313" key="2">
    <source>
        <dbReference type="Proteomes" id="UP000003157"/>
    </source>
</evidence>
<dbReference type="RefSeq" id="WP_008788029.1">
    <property type="nucleotide sequence ID" value="NZ_AKCB01000007.1"/>
</dbReference>
<evidence type="ECO:0000313" key="1">
    <source>
        <dbReference type="EMBL" id="EFW05812.1"/>
    </source>
</evidence>
<dbReference type="AlphaFoldDB" id="E7G825"/>
<accession>E7G825</accession>
<protein>
    <recommendedName>
        <fullName evidence="3">TraG P-loop domain-containing protein</fullName>
    </recommendedName>
</protein>
<dbReference type="SUPFAM" id="SSF52540">
    <property type="entry name" value="P-loop containing nucleoside triphosphate hydrolases"/>
    <property type="match status" value="1"/>
</dbReference>
<keyword evidence="2" id="KW-1185">Reference proteome</keyword>
<reference evidence="1 2" key="1">
    <citation type="submission" date="2010-12" db="EMBL/GenBank/DDBJ databases">
        <title>The Genome Sequence of Coprobacillus sp. strain 29_1.</title>
        <authorList>
            <consortium name="The Broad Institute Genome Sequencing Platform"/>
            <person name="Earl A."/>
            <person name="Ward D."/>
            <person name="Feldgarden M."/>
            <person name="Gevers D."/>
            <person name="Daigneault M."/>
            <person name="Sibley C.D."/>
            <person name="White A."/>
            <person name="Strauss J."/>
            <person name="Allen-Vercoe E."/>
            <person name="Young S.K."/>
            <person name="Zeng Q."/>
            <person name="Gargeya S."/>
            <person name="Fitzgerald M."/>
            <person name="Haas B."/>
            <person name="Abouelleil A."/>
            <person name="Alvarado L."/>
            <person name="Arachchi H.M."/>
            <person name="Berlin A."/>
            <person name="Brown A."/>
            <person name="Chapman S.B."/>
            <person name="Chen Z."/>
            <person name="Dunbar C."/>
            <person name="Freedman E."/>
            <person name="Gearin G."/>
            <person name="Gellesch M."/>
            <person name="Goldberg J."/>
            <person name="Griggs A."/>
            <person name="Gujja S."/>
            <person name="Heilman E."/>
            <person name="Heiman D."/>
            <person name="Howarth C."/>
            <person name="Larson L."/>
            <person name="Lui A."/>
            <person name="MacDonald P.J.P."/>
            <person name="Mehta T."/>
            <person name="Montmayeur A."/>
            <person name="Murphy C."/>
            <person name="Neiman D."/>
            <person name="Pearson M."/>
            <person name="Priest M."/>
            <person name="Roberts A."/>
            <person name="Saif S."/>
            <person name="Shea T."/>
            <person name="Shenoy N."/>
            <person name="Sisk P."/>
            <person name="Stolte C."/>
            <person name="Sykes S."/>
            <person name="White J."/>
            <person name="Yandava C."/>
            <person name="Nusbaum C."/>
            <person name="Birren B."/>
        </authorList>
    </citation>
    <scope>NUCLEOTIDE SEQUENCE [LARGE SCALE GENOMIC DNA]</scope>
    <source>
        <strain evidence="1 2">29_1</strain>
    </source>
</reference>
<dbReference type="GeneID" id="78231630"/>
<dbReference type="eggNOG" id="COG0433">
    <property type="taxonomic scope" value="Bacteria"/>
</dbReference>
<name>E7G825_9FIRM</name>
<gene>
    <name evidence="1" type="ORF">HMPREF9488_00913</name>
</gene>